<gene>
    <name evidence="3" type="ORF">SLEP1_g5548</name>
</gene>
<organism evidence="3 4">
    <name type="scientific">Rubroshorea leprosula</name>
    <dbReference type="NCBI Taxonomy" id="152421"/>
    <lineage>
        <taxon>Eukaryota</taxon>
        <taxon>Viridiplantae</taxon>
        <taxon>Streptophyta</taxon>
        <taxon>Embryophyta</taxon>
        <taxon>Tracheophyta</taxon>
        <taxon>Spermatophyta</taxon>
        <taxon>Magnoliopsida</taxon>
        <taxon>eudicotyledons</taxon>
        <taxon>Gunneridae</taxon>
        <taxon>Pentapetalae</taxon>
        <taxon>rosids</taxon>
        <taxon>malvids</taxon>
        <taxon>Malvales</taxon>
        <taxon>Dipterocarpaceae</taxon>
        <taxon>Rubroshorea</taxon>
    </lineage>
</organism>
<dbReference type="PANTHER" id="PTHR33883">
    <property type="entry name" value="WPP DOMAIN-ASSOCIATED PROTEIN"/>
    <property type="match status" value="1"/>
</dbReference>
<evidence type="ECO:0000256" key="2">
    <source>
        <dbReference type="SAM" id="MobiDB-lite"/>
    </source>
</evidence>
<evidence type="ECO:0000313" key="4">
    <source>
        <dbReference type="Proteomes" id="UP001054252"/>
    </source>
</evidence>
<name>A0AAV5I332_9ROSI</name>
<feature type="region of interest" description="Disordered" evidence="2">
    <location>
        <begin position="310"/>
        <end position="344"/>
    </location>
</feature>
<evidence type="ECO:0000313" key="3">
    <source>
        <dbReference type="EMBL" id="GKU91720.1"/>
    </source>
</evidence>
<protein>
    <recommendedName>
        <fullName evidence="5">WPP domain-associated protein</fullName>
    </recommendedName>
</protein>
<accession>A0AAV5I332</accession>
<dbReference type="AlphaFoldDB" id="A0AAV5I332"/>
<sequence>MDQILGQMEFRVSLTESTMMRILQCAMDRAHEKLKSKKGVLEGLNGISKFYELAVMQLEGCLKFVQEEMDRNPLESNYNDVLLDLMEIKDRLQGRIREADLAISEKDRELMERLANEKKLRQVLKLKEREVGSLRADLELEKTKSGEIEELILNNRVTTDEEREGQFCELKNSVDQQVWNIKQQLEPDPLVTDEDRTRGIENRKVEQMGSDINILKDTLDLAFGKMHNAMFLSELGPVEHQWRWKIERVTTATVIKGSLKDFQEKFEEEVKKREMQVSMDLSKNLSGIIREMTCLHHELELLSYQDEVEVENTKGSKTPPLVPHPNPPIKSSLKARGESSSAGNSDEFYSFKVEEGQMEQAAGKDLKEDAGLVAKMIKNHESIIRRKSEELNFFKPEMFQERRYPSFRREKESVSLKRRIEGVMVRLESLINWSSRLGDICGDCKQDYREESSPEKRLFIADMVYDEKSGMESMEEVWAKLNKTCVSHAVNEEQYNEMRMLKQELEDANLLAIMMEETFLTVFKGNRIEAQIIEEIYGAVFREATKDFGSSQLLAIANCQGTRKGNSCLGKPISACVVDNLGGTLREDTGTFLFQEIYREWNGDIESYMSETLIKEKIYLIVFDEIIGDIINTANFALSKLQETKATNNFYHSFHPSNKSSENVDMLIEDDIWKVLLSGMVGEWKMNLDDFNIESLIREDLHQFVIVETVKETFSISGEAETQKLEKISENLFQADKLCGSPKDCLGRHLELEEGMQLSTCSEIKEQNLCLDLVGLKNEGLDEHQIFQKRLSEESVYTSANSKLEKDLKQFGLCKAHFSPYAHRSGIAVGDQERVDRWMNLTVGTTHKWQLFISQSKDTKEIETSKSLLNPIPEMSEVLKGFEAPLCKRLDANIMRLDEMKHQLDLLVELTKSLRKRESLYRKAFLRRCENLRKAEAEVDLLGDQVDALLGLLEKLYRTLCQHSVVFQQYFEVGEILKLIKKELVGGMNA</sequence>
<reference evidence="3 4" key="1">
    <citation type="journal article" date="2021" name="Commun. Biol.">
        <title>The genome of Shorea leprosula (Dipterocarpaceae) highlights the ecological relevance of drought in aseasonal tropical rainforests.</title>
        <authorList>
            <person name="Ng K.K.S."/>
            <person name="Kobayashi M.J."/>
            <person name="Fawcett J.A."/>
            <person name="Hatakeyama M."/>
            <person name="Paape T."/>
            <person name="Ng C.H."/>
            <person name="Ang C.C."/>
            <person name="Tnah L.H."/>
            <person name="Lee C.T."/>
            <person name="Nishiyama T."/>
            <person name="Sese J."/>
            <person name="O'Brien M.J."/>
            <person name="Copetti D."/>
            <person name="Mohd Noor M.I."/>
            <person name="Ong R.C."/>
            <person name="Putra M."/>
            <person name="Sireger I.Z."/>
            <person name="Indrioko S."/>
            <person name="Kosugi Y."/>
            <person name="Izuno A."/>
            <person name="Isagi Y."/>
            <person name="Lee S.L."/>
            <person name="Shimizu K.K."/>
        </authorList>
    </citation>
    <scope>NUCLEOTIDE SEQUENCE [LARGE SCALE GENOMIC DNA]</scope>
    <source>
        <strain evidence="3">214</strain>
    </source>
</reference>
<evidence type="ECO:0000256" key="1">
    <source>
        <dbReference type="SAM" id="Coils"/>
    </source>
</evidence>
<feature type="coiled-coil region" evidence="1">
    <location>
        <begin position="491"/>
        <end position="518"/>
    </location>
</feature>
<dbReference type="Proteomes" id="UP001054252">
    <property type="component" value="Unassembled WGS sequence"/>
</dbReference>
<dbReference type="EMBL" id="BPVZ01000005">
    <property type="protein sequence ID" value="GKU91720.1"/>
    <property type="molecule type" value="Genomic_DNA"/>
</dbReference>
<evidence type="ECO:0008006" key="5">
    <source>
        <dbReference type="Google" id="ProtNLM"/>
    </source>
</evidence>
<dbReference type="InterPro" id="IPR037490">
    <property type="entry name" value="WAP"/>
</dbReference>
<keyword evidence="1" id="KW-0175">Coiled coil</keyword>
<dbReference type="PANTHER" id="PTHR33883:SF7">
    <property type="entry name" value="OS04G0521600 PROTEIN"/>
    <property type="match status" value="1"/>
</dbReference>
<proteinExistence type="predicted"/>
<keyword evidence="4" id="KW-1185">Reference proteome</keyword>
<comment type="caution">
    <text evidence="3">The sequence shown here is derived from an EMBL/GenBank/DDBJ whole genome shotgun (WGS) entry which is preliminary data.</text>
</comment>